<sequence length="140" mass="15430">MKMTRVLMVTGMVVMGMVVTMMMGVGGFRVPSEEKSRPWGRLTRGVTFYTTQTDMKINEFDLEINSFWSRLINGSCLGLGLEIVDKPEISSRAEVDEKFDEGSHIEEPLPSQPCAENVNNGGGDDATTIKQPPLVKVSSN</sequence>
<evidence type="ECO:0000313" key="4">
    <source>
        <dbReference type="Proteomes" id="UP000245207"/>
    </source>
</evidence>
<organism evidence="3 4">
    <name type="scientific">Artemisia annua</name>
    <name type="common">Sweet wormwood</name>
    <dbReference type="NCBI Taxonomy" id="35608"/>
    <lineage>
        <taxon>Eukaryota</taxon>
        <taxon>Viridiplantae</taxon>
        <taxon>Streptophyta</taxon>
        <taxon>Embryophyta</taxon>
        <taxon>Tracheophyta</taxon>
        <taxon>Spermatophyta</taxon>
        <taxon>Magnoliopsida</taxon>
        <taxon>eudicotyledons</taxon>
        <taxon>Gunneridae</taxon>
        <taxon>Pentapetalae</taxon>
        <taxon>asterids</taxon>
        <taxon>campanulids</taxon>
        <taxon>Asterales</taxon>
        <taxon>Asteraceae</taxon>
        <taxon>Asteroideae</taxon>
        <taxon>Anthemideae</taxon>
        <taxon>Artemisiinae</taxon>
        <taxon>Artemisia</taxon>
    </lineage>
</organism>
<feature type="transmembrane region" description="Helical" evidence="2">
    <location>
        <begin position="6"/>
        <end position="28"/>
    </location>
</feature>
<keyword evidence="2" id="KW-0472">Membrane</keyword>
<evidence type="ECO:0000256" key="2">
    <source>
        <dbReference type="SAM" id="Phobius"/>
    </source>
</evidence>
<keyword evidence="4" id="KW-1185">Reference proteome</keyword>
<keyword evidence="2" id="KW-1133">Transmembrane helix</keyword>
<evidence type="ECO:0000313" key="3">
    <source>
        <dbReference type="EMBL" id="PWA99844.1"/>
    </source>
</evidence>
<protein>
    <submittedName>
        <fullName evidence="3">Uncharacterized protein</fullName>
    </submittedName>
</protein>
<proteinExistence type="predicted"/>
<dbReference type="EMBL" id="PKPP01000004">
    <property type="protein sequence ID" value="PWA99844.1"/>
    <property type="molecule type" value="Genomic_DNA"/>
</dbReference>
<comment type="caution">
    <text evidence="3">The sequence shown here is derived from an EMBL/GenBank/DDBJ whole genome shotgun (WGS) entry which is preliminary data.</text>
</comment>
<keyword evidence="2" id="KW-0812">Transmembrane</keyword>
<gene>
    <name evidence="3" type="ORF">CTI12_AA002560</name>
</gene>
<feature type="region of interest" description="Disordered" evidence="1">
    <location>
        <begin position="94"/>
        <end position="140"/>
    </location>
</feature>
<reference evidence="3 4" key="1">
    <citation type="journal article" date="2018" name="Mol. Plant">
        <title>The genome of Artemisia annua provides insight into the evolution of Asteraceae family and artemisinin biosynthesis.</title>
        <authorList>
            <person name="Shen Q."/>
            <person name="Zhang L."/>
            <person name="Liao Z."/>
            <person name="Wang S."/>
            <person name="Yan T."/>
            <person name="Shi P."/>
            <person name="Liu M."/>
            <person name="Fu X."/>
            <person name="Pan Q."/>
            <person name="Wang Y."/>
            <person name="Lv Z."/>
            <person name="Lu X."/>
            <person name="Zhang F."/>
            <person name="Jiang W."/>
            <person name="Ma Y."/>
            <person name="Chen M."/>
            <person name="Hao X."/>
            <person name="Li L."/>
            <person name="Tang Y."/>
            <person name="Lv G."/>
            <person name="Zhou Y."/>
            <person name="Sun X."/>
            <person name="Brodelius P.E."/>
            <person name="Rose J.K.C."/>
            <person name="Tang K."/>
        </authorList>
    </citation>
    <scope>NUCLEOTIDE SEQUENCE [LARGE SCALE GENOMIC DNA]</scope>
    <source>
        <strain evidence="4">cv. Huhao1</strain>
        <tissue evidence="3">Leaf</tissue>
    </source>
</reference>
<feature type="compositionally biased region" description="Basic and acidic residues" evidence="1">
    <location>
        <begin position="94"/>
        <end position="107"/>
    </location>
</feature>
<accession>A0A2U1QPB1</accession>
<dbReference type="AlphaFoldDB" id="A0A2U1QPB1"/>
<evidence type="ECO:0000256" key="1">
    <source>
        <dbReference type="SAM" id="MobiDB-lite"/>
    </source>
</evidence>
<dbReference type="Proteomes" id="UP000245207">
    <property type="component" value="Unassembled WGS sequence"/>
</dbReference>
<name>A0A2U1QPB1_ARTAN</name>